<keyword evidence="3" id="KW-1185">Reference proteome</keyword>
<evidence type="ECO:0000313" key="2">
    <source>
        <dbReference type="EMBL" id="SCL28569.1"/>
    </source>
</evidence>
<keyword evidence="1" id="KW-0812">Transmembrane</keyword>
<evidence type="ECO:0008006" key="4">
    <source>
        <dbReference type="Google" id="ProtNLM"/>
    </source>
</evidence>
<keyword evidence="1" id="KW-0472">Membrane</keyword>
<feature type="transmembrane region" description="Helical" evidence="1">
    <location>
        <begin position="134"/>
        <end position="150"/>
    </location>
</feature>
<feature type="transmembrane region" description="Helical" evidence="1">
    <location>
        <begin position="409"/>
        <end position="430"/>
    </location>
</feature>
<feature type="transmembrane region" description="Helical" evidence="1">
    <location>
        <begin position="338"/>
        <end position="358"/>
    </location>
</feature>
<feature type="transmembrane region" description="Helical" evidence="1">
    <location>
        <begin position="370"/>
        <end position="388"/>
    </location>
</feature>
<proteinExistence type="predicted"/>
<evidence type="ECO:0000256" key="1">
    <source>
        <dbReference type="SAM" id="Phobius"/>
    </source>
</evidence>
<organism evidence="2 3">
    <name type="scientific">Micromonospora inyonensis</name>
    <dbReference type="NCBI Taxonomy" id="47866"/>
    <lineage>
        <taxon>Bacteria</taxon>
        <taxon>Bacillati</taxon>
        <taxon>Actinomycetota</taxon>
        <taxon>Actinomycetes</taxon>
        <taxon>Micromonosporales</taxon>
        <taxon>Micromonosporaceae</taxon>
        <taxon>Micromonospora</taxon>
    </lineage>
</organism>
<evidence type="ECO:0000313" key="3">
    <source>
        <dbReference type="Proteomes" id="UP000198906"/>
    </source>
</evidence>
<dbReference type="RefSeq" id="WP_141714275.1">
    <property type="nucleotide sequence ID" value="NZ_FMHU01000002.1"/>
</dbReference>
<protein>
    <recommendedName>
        <fullName evidence="4">4-amino-4-deoxy-L-arabinose transferase</fullName>
    </recommendedName>
</protein>
<gene>
    <name evidence="2" type="ORF">GA0074694_5149</name>
</gene>
<name>A0A1C6SH54_9ACTN</name>
<feature type="transmembrane region" description="Helical" evidence="1">
    <location>
        <begin position="162"/>
        <end position="184"/>
    </location>
</feature>
<keyword evidence="1" id="KW-1133">Transmembrane helix</keyword>
<feature type="transmembrane region" description="Helical" evidence="1">
    <location>
        <begin position="196"/>
        <end position="222"/>
    </location>
</feature>
<dbReference type="STRING" id="47866.GA0074694_5149"/>
<accession>A0A1C6SH54</accession>
<sequence>MAKLVGKHKIGGRTRTAGEMTAGSAPIHLRESLPGYAAAAIGLAGVMYRAILMALDVPPANSDEGTAGLAALHIGEGRHWPTFFYGQDYMGTFYSYLAAPLAQLLGSSWWVLRLPALAMYAVFLLLVFRLTHTLYTRWFAVVVIAVLAFGSDRVVKDQIIGAGGYSDVATATAGLMLASALLVLRPEKRQITFAVWGWLAGYVVWTHWLALPYVAAAGLLVAWTSRAGLTMRQAFLAVVGFLLGAAPLIWFTHRSDHPDSFSVLLSLSGATEPAAWSDRLHGAVLLGLPLSSGMCAPSRCETWQMWWGPAYLILMVVAATVAVAAIRRDDPDERRLQAGRLALVAGAAMTLAAYIASSSSATTPIESARYLHYGMVSLPAVLWPLWIGTRSLFGREARQRRATHPRWRGVVVAVGCTALAIAVFTGLLVATGQLIAHRPHYAAKADDEQEILDRLRAAGIAHVYSEYWTCNRLAYRSGERIRCAVLDEDLTPGFDRYRPYRDQVRQSEQVAYVLPDSSAMADNFARSAPAGVDVVSLHDVAGYQVYLCRQKPTRN</sequence>
<dbReference type="Proteomes" id="UP000198906">
    <property type="component" value="Unassembled WGS sequence"/>
</dbReference>
<feature type="transmembrane region" description="Helical" evidence="1">
    <location>
        <begin position="306"/>
        <end position="326"/>
    </location>
</feature>
<dbReference type="EMBL" id="FMHU01000002">
    <property type="protein sequence ID" value="SCL28569.1"/>
    <property type="molecule type" value="Genomic_DNA"/>
</dbReference>
<dbReference type="AlphaFoldDB" id="A0A1C6SH54"/>
<reference evidence="3" key="1">
    <citation type="submission" date="2016-06" db="EMBL/GenBank/DDBJ databases">
        <authorList>
            <person name="Varghese N."/>
        </authorList>
    </citation>
    <scope>NUCLEOTIDE SEQUENCE [LARGE SCALE GENOMIC DNA]</scope>
    <source>
        <strain evidence="3">DSM 46123</strain>
    </source>
</reference>
<feature type="transmembrane region" description="Helical" evidence="1">
    <location>
        <begin position="234"/>
        <end position="252"/>
    </location>
</feature>